<organism evidence="1 2">
    <name type="scientific">Batillaria attramentaria</name>
    <dbReference type="NCBI Taxonomy" id="370345"/>
    <lineage>
        <taxon>Eukaryota</taxon>
        <taxon>Metazoa</taxon>
        <taxon>Spiralia</taxon>
        <taxon>Lophotrochozoa</taxon>
        <taxon>Mollusca</taxon>
        <taxon>Gastropoda</taxon>
        <taxon>Caenogastropoda</taxon>
        <taxon>Sorbeoconcha</taxon>
        <taxon>Cerithioidea</taxon>
        <taxon>Batillariidae</taxon>
        <taxon>Batillaria</taxon>
    </lineage>
</organism>
<reference evidence="1 2" key="1">
    <citation type="journal article" date="2023" name="Sci. Data">
        <title>Genome assembly of the Korean intertidal mud-creeper Batillaria attramentaria.</title>
        <authorList>
            <person name="Patra A.K."/>
            <person name="Ho P.T."/>
            <person name="Jun S."/>
            <person name="Lee S.J."/>
            <person name="Kim Y."/>
            <person name="Won Y.J."/>
        </authorList>
    </citation>
    <scope>NUCLEOTIDE SEQUENCE [LARGE SCALE GENOMIC DNA]</scope>
    <source>
        <strain evidence="1">Wonlab-2016</strain>
    </source>
</reference>
<comment type="caution">
    <text evidence="1">The sequence shown here is derived from an EMBL/GenBank/DDBJ whole genome shotgun (WGS) entry which is preliminary data.</text>
</comment>
<keyword evidence="2" id="KW-1185">Reference proteome</keyword>
<dbReference type="EMBL" id="JACVVK020000030">
    <property type="protein sequence ID" value="KAK7501643.1"/>
    <property type="molecule type" value="Genomic_DNA"/>
</dbReference>
<dbReference type="AlphaFoldDB" id="A0ABD0LQX4"/>
<sequence>MPYRLPSHQLALIVLNRRTGRLDCCHTATDLRPATQHGAHLQEKATLPGTSGQEAGGGKQERLIQTRQVFYYPGHRHFSVYTTYCFTRTVYKPQCSATRTQH</sequence>
<protein>
    <recommendedName>
        <fullName evidence="3">Secreted protein</fullName>
    </recommendedName>
</protein>
<proteinExistence type="predicted"/>
<name>A0ABD0LQX4_9CAEN</name>
<evidence type="ECO:0000313" key="2">
    <source>
        <dbReference type="Proteomes" id="UP001519460"/>
    </source>
</evidence>
<accession>A0ABD0LQX4</accession>
<dbReference type="Proteomes" id="UP001519460">
    <property type="component" value="Unassembled WGS sequence"/>
</dbReference>
<gene>
    <name evidence="1" type="ORF">BaRGS_00007074</name>
</gene>
<evidence type="ECO:0000313" key="1">
    <source>
        <dbReference type="EMBL" id="KAK7501643.1"/>
    </source>
</evidence>
<evidence type="ECO:0008006" key="3">
    <source>
        <dbReference type="Google" id="ProtNLM"/>
    </source>
</evidence>